<keyword evidence="2" id="KW-0472">Membrane</keyword>
<dbReference type="Proteomes" id="UP000492821">
    <property type="component" value="Unassembled WGS sequence"/>
</dbReference>
<keyword evidence="3" id="KW-1185">Reference proteome</keyword>
<accession>A0A7E4VU53</accession>
<feature type="region of interest" description="Disordered" evidence="1">
    <location>
        <begin position="764"/>
        <end position="814"/>
    </location>
</feature>
<evidence type="ECO:0000313" key="3">
    <source>
        <dbReference type="Proteomes" id="UP000492821"/>
    </source>
</evidence>
<evidence type="ECO:0000313" key="4">
    <source>
        <dbReference type="WBParaSite" id="Pan_g3466.t1"/>
    </source>
</evidence>
<name>A0A7E4VU53_PANRE</name>
<feature type="compositionally biased region" description="Basic and acidic residues" evidence="1">
    <location>
        <begin position="764"/>
        <end position="773"/>
    </location>
</feature>
<organism evidence="3 4">
    <name type="scientific">Panagrellus redivivus</name>
    <name type="common">Microworm</name>
    <dbReference type="NCBI Taxonomy" id="6233"/>
    <lineage>
        <taxon>Eukaryota</taxon>
        <taxon>Metazoa</taxon>
        <taxon>Ecdysozoa</taxon>
        <taxon>Nematoda</taxon>
        <taxon>Chromadorea</taxon>
        <taxon>Rhabditida</taxon>
        <taxon>Tylenchina</taxon>
        <taxon>Panagrolaimomorpha</taxon>
        <taxon>Panagrolaimoidea</taxon>
        <taxon>Panagrolaimidae</taxon>
        <taxon>Panagrellus</taxon>
    </lineage>
</organism>
<dbReference type="WBParaSite" id="Pan_g3466.t1">
    <property type="protein sequence ID" value="Pan_g3466.t1"/>
    <property type="gene ID" value="Pan_g3466"/>
</dbReference>
<dbReference type="AlphaFoldDB" id="A0A7E4VU53"/>
<evidence type="ECO:0000256" key="1">
    <source>
        <dbReference type="SAM" id="MobiDB-lite"/>
    </source>
</evidence>
<feature type="compositionally biased region" description="Basic and acidic residues" evidence="1">
    <location>
        <begin position="415"/>
        <end position="426"/>
    </location>
</feature>
<feature type="region of interest" description="Disordered" evidence="1">
    <location>
        <begin position="372"/>
        <end position="448"/>
    </location>
</feature>
<protein>
    <submittedName>
        <fullName evidence="4">Envelope glycoprotein D</fullName>
    </submittedName>
</protein>
<sequence length="814" mass="91932">MTSQFEFVDSDNYVSKFSVVSYHDYRPPVTELKLQTYAECWPGNRLLVKLDTRCDITKIVEYCYGDFRNYVNHPKQININVDVVDPGICPVYFGLPENAAIPIIDVAVSQPTMPVGYEKAEMPSWATVEQRGGSTRKSLVVDLVAAFEEKAELTILHSREDWYPALYINEDKCRDYTIKIELYDDPTCYIEIVRTQNDLKINTPYENHIFDGPPTIYFSKRAVFITAEERLDPVTFAYCIRKPADTITKLRPVVADLSFYRFCRTIHFHIMEDVTLIKKIVTSTTTTTTTSTTATTTTTTTEEAEPETELTTTEETSDANLGWDIAGTMIIVLVLLAVIVTGIFLYRKQFHKPVKRVPLNLKIHESLDSIRTPMPQSTVTARGDSYSENLPGSTDPAQQPMSNYPPPTPSAQESADPKIVSKEKPKSKNTKIPSAEPPKSKKQTFMDPDKDVIIPSSLLSKDNPSTVDLFEKAEEKQPELLELEKKLKAKPKPVRREHKPRSKAEEAAKQTAWESHFEKEPWKDDEKTIDKAVIYQVDYVNQVLPIDCADAMKLADKDNQRTFCMIKHLFDGKGKRYLRFGTRFKCSFGEDGVPEYSIPPQLLKIFIHDVTPPAFEIHFRYKVPKFITELLDCPLCSITTTNTTITMSDYPLFRNSELGDFSGYIRNMPPGSHSIGFVSPTEDIREITKCLGIFVYRGRDASSAKKMKSALCIHKNVKELEPLDMSFVDGQLDNLVSAVVDTTNDPVGKNTADDTAFWEEQKRLGAKVQDKNKGQTTVPKSANQPSKNKDTGTSPANKSTKKSNVIKTAPTQED</sequence>
<feature type="transmembrane region" description="Helical" evidence="2">
    <location>
        <begin position="325"/>
        <end position="346"/>
    </location>
</feature>
<proteinExistence type="predicted"/>
<keyword evidence="2" id="KW-1133">Transmembrane helix</keyword>
<feature type="region of interest" description="Disordered" evidence="1">
    <location>
        <begin position="490"/>
        <end position="519"/>
    </location>
</feature>
<evidence type="ECO:0000256" key="2">
    <source>
        <dbReference type="SAM" id="Phobius"/>
    </source>
</evidence>
<feature type="compositionally biased region" description="Polar residues" evidence="1">
    <location>
        <begin position="774"/>
        <end position="814"/>
    </location>
</feature>
<keyword evidence="2" id="KW-0812">Transmembrane</keyword>
<feature type="compositionally biased region" description="Low complexity" evidence="1">
    <location>
        <begin position="287"/>
        <end position="301"/>
    </location>
</feature>
<feature type="compositionally biased region" description="Polar residues" evidence="1">
    <location>
        <begin position="374"/>
        <end position="402"/>
    </location>
</feature>
<reference evidence="4" key="2">
    <citation type="submission" date="2020-10" db="UniProtKB">
        <authorList>
            <consortium name="WormBaseParasite"/>
        </authorList>
    </citation>
    <scope>IDENTIFICATION</scope>
</reference>
<feature type="region of interest" description="Disordered" evidence="1">
    <location>
        <begin position="287"/>
        <end position="316"/>
    </location>
</feature>
<feature type="compositionally biased region" description="Basic residues" evidence="1">
    <location>
        <begin position="490"/>
        <end position="501"/>
    </location>
</feature>
<reference evidence="3" key="1">
    <citation type="journal article" date="2013" name="Genetics">
        <title>The draft genome and transcriptome of Panagrellus redivivus are shaped by the harsh demands of a free-living lifestyle.</title>
        <authorList>
            <person name="Srinivasan J."/>
            <person name="Dillman A.R."/>
            <person name="Macchietto M.G."/>
            <person name="Heikkinen L."/>
            <person name="Lakso M."/>
            <person name="Fracchia K.M."/>
            <person name="Antoshechkin I."/>
            <person name="Mortazavi A."/>
            <person name="Wong G."/>
            <person name="Sternberg P.W."/>
        </authorList>
    </citation>
    <scope>NUCLEOTIDE SEQUENCE [LARGE SCALE GENOMIC DNA]</scope>
    <source>
        <strain evidence="3">MT8872</strain>
    </source>
</reference>